<keyword evidence="7" id="KW-0732">Signal</keyword>
<name>A0ABD0S6P5_LOXSC</name>
<dbReference type="PROSITE" id="PS50279">
    <property type="entry name" value="BPTI_KUNITZ_2"/>
    <property type="match status" value="1"/>
</dbReference>
<evidence type="ECO:0000256" key="7">
    <source>
        <dbReference type="SAM" id="SignalP"/>
    </source>
</evidence>
<dbReference type="InterPro" id="IPR036880">
    <property type="entry name" value="Kunitz_BPTI_sf"/>
</dbReference>
<gene>
    <name evidence="9" type="ORF">ABMA28_011245</name>
</gene>
<dbReference type="InterPro" id="IPR020901">
    <property type="entry name" value="Prtase_inh_Kunz-CS"/>
</dbReference>
<protein>
    <recommendedName>
        <fullName evidence="8">BPTI/Kunitz inhibitor domain-containing protein</fullName>
    </recommendedName>
</protein>
<evidence type="ECO:0000259" key="8">
    <source>
        <dbReference type="PROSITE" id="PS50279"/>
    </source>
</evidence>
<proteinExistence type="predicted"/>
<evidence type="ECO:0000313" key="10">
    <source>
        <dbReference type="Proteomes" id="UP001549921"/>
    </source>
</evidence>
<dbReference type="InterPro" id="IPR050098">
    <property type="entry name" value="TFPI/VKTCI-like"/>
</dbReference>
<keyword evidence="2" id="KW-0964">Secreted</keyword>
<dbReference type="PANTHER" id="PTHR10083:SF217">
    <property type="entry name" value="BOOPHILIN-H2"/>
    <property type="match status" value="1"/>
</dbReference>
<dbReference type="Proteomes" id="UP001549921">
    <property type="component" value="Unassembled WGS sequence"/>
</dbReference>
<dbReference type="GO" id="GO:0004867">
    <property type="term" value="F:serine-type endopeptidase inhibitor activity"/>
    <property type="evidence" value="ECO:0007669"/>
    <property type="project" value="UniProtKB-KW"/>
</dbReference>
<comment type="subcellular location">
    <subcellularLocation>
        <location evidence="1">Secreted</location>
    </subcellularLocation>
</comment>
<dbReference type="GO" id="GO:0005576">
    <property type="term" value="C:extracellular region"/>
    <property type="evidence" value="ECO:0007669"/>
    <property type="project" value="UniProtKB-SubCell"/>
</dbReference>
<evidence type="ECO:0000256" key="5">
    <source>
        <dbReference type="ARBA" id="ARBA00022900"/>
    </source>
</evidence>
<dbReference type="AlphaFoldDB" id="A0ABD0S6P5"/>
<feature type="domain" description="BPTI/Kunitz inhibitor" evidence="8">
    <location>
        <begin position="27"/>
        <end position="77"/>
    </location>
</feature>
<dbReference type="EMBL" id="JBEDNZ010000028">
    <property type="protein sequence ID" value="KAL0809739.1"/>
    <property type="molecule type" value="Genomic_DNA"/>
</dbReference>
<evidence type="ECO:0000256" key="2">
    <source>
        <dbReference type="ARBA" id="ARBA00022525"/>
    </source>
</evidence>
<dbReference type="SMART" id="SM00131">
    <property type="entry name" value="KU"/>
    <property type="match status" value="1"/>
</dbReference>
<keyword evidence="6" id="KW-1015">Disulfide bond</keyword>
<dbReference type="Pfam" id="PF00014">
    <property type="entry name" value="Kunitz_BPTI"/>
    <property type="match status" value="1"/>
</dbReference>
<keyword evidence="3" id="KW-0800">Toxin</keyword>
<dbReference type="PANTHER" id="PTHR10083">
    <property type="entry name" value="KUNITZ-TYPE PROTEASE INHIBITOR-RELATED"/>
    <property type="match status" value="1"/>
</dbReference>
<keyword evidence="4" id="KW-0646">Protease inhibitor</keyword>
<feature type="signal peptide" evidence="7">
    <location>
        <begin position="1"/>
        <end position="20"/>
    </location>
</feature>
<dbReference type="PROSITE" id="PS00280">
    <property type="entry name" value="BPTI_KUNITZ_1"/>
    <property type="match status" value="1"/>
</dbReference>
<feature type="chain" id="PRO_5044864784" description="BPTI/Kunitz inhibitor domain-containing protein" evidence="7">
    <location>
        <begin position="21"/>
        <end position="81"/>
    </location>
</feature>
<dbReference type="InterPro" id="IPR002223">
    <property type="entry name" value="Kunitz_BPTI"/>
</dbReference>
<sequence>MFKLSIFLFVLATAFSVISADYSDPACKQPIEPGTCYGYFEVYGYNTTTEKCELFIYGGCEGNDNRYETIGECQQACEYDC</sequence>
<reference evidence="9 10" key="1">
    <citation type="submission" date="2024-06" db="EMBL/GenBank/DDBJ databases">
        <title>A chromosome-level genome assembly of beet webworm, Loxostege sticticalis.</title>
        <authorList>
            <person name="Zhang Y."/>
        </authorList>
    </citation>
    <scope>NUCLEOTIDE SEQUENCE [LARGE SCALE GENOMIC DNA]</scope>
    <source>
        <strain evidence="9">AQ028</strain>
        <tissue evidence="9">Male pupae</tissue>
    </source>
</reference>
<dbReference type="CDD" id="cd00109">
    <property type="entry name" value="Kunitz-type"/>
    <property type="match status" value="1"/>
</dbReference>
<evidence type="ECO:0000256" key="1">
    <source>
        <dbReference type="ARBA" id="ARBA00004613"/>
    </source>
</evidence>
<comment type="caution">
    <text evidence="9">The sequence shown here is derived from an EMBL/GenBank/DDBJ whole genome shotgun (WGS) entry which is preliminary data.</text>
</comment>
<organism evidence="9 10">
    <name type="scientific">Loxostege sticticalis</name>
    <name type="common">Beet webworm moth</name>
    <dbReference type="NCBI Taxonomy" id="481309"/>
    <lineage>
        <taxon>Eukaryota</taxon>
        <taxon>Metazoa</taxon>
        <taxon>Ecdysozoa</taxon>
        <taxon>Arthropoda</taxon>
        <taxon>Hexapoda</taxon>
        <taxon>Insecta</taxon>
        <taxon>Pterygota</taxon>
        <taxon>Neoptera</taxon>
        <taxon>Endopterygota</taxon>
        <taxon>Lepidoptera</taxon>
        <taxon>Glossata</taxon>
        <taxon>Ditrysia</taxon>
        <taxon>Pyraloidea</taxon>
        <taxon>Crambidae</taxon>
        <taxon>Pyraustinae</taxon>
        <taxon>Loxostege</taxon>
    </lineage>
</organism>
<accession>A0ABD0S6P5</accession>
<evidence type="ECO:0000256" key="4">
    <source>
        <dbReference type="ARBA" id="ARBA00022690"/>
    </source>
</evidence>
<keyword evidence="5" id="KW-0722">Serine protease inhibitor</keyword>
<evidence type="ECO:0000256" key="6">
    <source>
        <dbReference type="ARBA" id="ARBA00023157"/>
    </source>
</evidence>
<dbReference type="PRINTS" id="PR00759">
    <property type="entry name" value="BASICPTASE"/>
</dbReference>
<dbReference type="FunFam" id="4.10.410.10:FF:000020">
    <property type="entry name" value="Collagen, type VI, alpha 3"/>
    <property type="match status" value="1"/>
</dbReference>
<dbReference type="SUPFAM" id="SSF57362">
    <property type="entry name" value="BPTI-like"/>
    <property type="match status" value="1"/>
</dbReference>
<evidence type="ECO:0000313" key="9">
    <source>
        <dbReference type="EMBL" id="KAL0809739.1"/>
    </source>
</evidence>
<dbReference type="Gene3D" id="4.10.410.10">
    <property type="entry name" value="Pancreatic trypsin inhibitor Kunitz domain"/>
    <property type="match status" value="1"/>
</dbReference>
<evidence type="ECO:0000256" key="3">
    <source>
        <dbReference type="ARBA" id="ARBA00022656"/>
    </source>
</evidence>